<reference evidence="2 4" key="2">
    <citation type="submission" date="2023-02" db="EMBL/GenBank/DDBJ databases">
        <title>Encephalitozoon hellem ATCC 50451 complete genome.</title>
        <authorList>
            <person name="Mascarenhas dos Santos A.C."/>
            <person name="Julian A.T."/>
            <person name="Pombert J.-F."/>
        </authorList>
    </citation>
    <scope>NUCLEOTIDE SEQUENCE [LARGE SCALE GENOMIC DNA]</scope>
    <source>
        <strain evidence="2 4">ATCC 50451</strain>
    </source>
</reference>
<protein>
    <submittedName>
        <fullName evidence="1">Uncharacterized protein</fullName>
    </submittedName>
</protein>
<evidence type="ECO:0000313" key="3">
    <source>
        <dbReference type="Proteomes" id="UP001059546"/>
    </source>
</evidence>
<reference evidence="1" key="1">
    <citation type="submission" date="2021-05" db="EMBL/GenBank/DDBJ databases">
        <title>Encephalitozoon hellem ATCC 50604 Complete Genome.</title>
        <authorList>
            <person name="Mascarenhas dos Santos A.C."/>
            <person name="Julian A.T."/>
            <person name="Pombert J.-F."/>
        </authorList>
    </citation>
    <scope>NUCLEOTIDE SEQUENCE</scope>
    <source>
        <strain evidence="1">ATCC 50604</strain>
    </source>
</reference>
<evidence type="ECO:0000313" key="2">
    <source>
        <dbReference type="EMBL" id="WEL39730.1"/>
    </source>
</evidence>
<accession>A0A9Q9CE50</accession>
<sequence length="75" mass="8882">MSSLFNILDEIQSQVEREEKPDNLKKALENELHKLYLHTSLEICKQRLRGSVSKETLAKVEKIKQYFKHIENVQN</sequence>
<dbReference type="Proteomes" id="UP001059546">
    <property type="component" value="Chromosome X"/>
</dbReference>
<evidence type="ECO:0000313" key="1">
    <source>
        <dbReference type="EMBL" id="UTX44239.1"/>
    </source>
</evidence>
<dbReference type="AlphaFoldDB" id="A0A9Q9CE50"/>
<keyword evidence="4" id="KW-1185">Reference proteome</keyword>
<name>A0A9Q9CE50_ENCHE</name>
<dbReference type="EMBL" id="CP075156">
    <property type="protein sequence ID" value="UTX44239.1"/>
    <property type="molecule type" value="Genomic_DNA"/>
</dbReference>
<dbReference type="EMBL" id="CP119071">
    <property type="protein sequence ID" value="WEL39730.1"/>
    <property type="molecule type" value="Genomic_DNA"/>
</dbReference>
<evidence type="ECO:0000313" key="4">
    <source>
        <dbReference type="Proteomes" id="UP001217963"/>
    </source>
</evidence>
<proteinExistence type="predicted"/>
<organism evidence="1 3">
    <name type="scientific">Encephalitozoon hellem</name>
    <name type="common">Microsporidian parasite</name>
    <dbReference type="NCBI Taxonomy" id="27973"/>
    <lineage>
        <taxon>Eukaryota</taxon>
        <taxon>Fungi</taxon>
        <taxon>Fungi incertae sedis</taxon>
        <taxon>Microsporidia</taxon>
        <taxon>Unikaryonidae</taxon>
        <taxon>Encephalitozoon</taxon>
    </lineage>
</organism>
<dbReference type="OrthoDB" id="2190770at2759"/>
<gene>
    <name evidence="1" type="ORF">GPU96_10g20310</name>
    <name evidence="2" type="ORF">PFJ87_10g01790</name>
</gene>
<dbReference type="Proteomes" id="UP001217963">
    <property type="component" value="Chromosome X"/>
</dbReference>